<name>A0A1D7XFA0_9CAUD</name>
<reference evidence="1" key="1">
    <citation type="submission" date="2017-02" db="EMBL/GenBank/DDBJ databases">
        <title>Complete genome sequence of two Escherichia coli phages, vB_EcoM_ ESCO5 and vB_EcoM_ESCO13, which are related to phAPEC8.</title>
        <authorList>
            <person name="Trotereau A."/>
            <person name="Gonnet M."/>
            <person name="Viardot A."/>
            <person name="Lalmanach A.-C."/>
            <person name="Guabiraba R."/>
            <person name="Chanteloup N."/>
            <person name="Schouler C."/>
        </authorList>
    </citation>
    <scope>NUCLEOTIDE SEQUENCE [LARGE SCALE GENOMIC DNA]</scope>
</reference>
<gene>
    <name evidence="1" type="ORF">ESCO13_00026</name>
</gene>
<accession>A0A1D7XFA0</accession>
<sequence length="145" mass="16132">MFKANAVYCFKSKAACEAFSMISDENFKMAALIDGSCFRVEAVSESGSVCSLTLLDSGDIIEAGQYPFRSWEILLARGERNFFMCVSAGEVVKETKDVSVYNSEFISYSEYQYLEGIVGHLLSLIDTECDLPESLKEELKALDLL</sequence>
<keyword evidence="2" id="KW-1185">Reference proteome</keyword>
<dbReference type="Proteomes" id="UP000225358">
    <property type="component" value="Segment"/>
</dbReference>
<evidence type="ECO:0000313" key="1">
    <source>
        <dbReference type="EMBL" id="AOQ27184.1"/>
    </source>
</evidence>
<dbReference type="EMBL" id="KX552041">
    <property type="protein sequence ID" value="AOQ27184.1"/>
    <property type="molecule type" value="Genomic_DNA"/>
</dbReference>
<evidence type="ECO:0000313" key="2">
    <source>
        <dbReference type="Proteomes" id="UP000225358"/>
    </source>
</evidence>
<protein>
    <submittedName>
        <fullName evidence="1">Uncharacterized protein</fullName>
    </submittedName>
</protein>
<organism evidence="1 2">
    <name type="scientific">Escherichia phage ESCO13</name>
    <dbReference type="NCBI Taxonomy" id="1881104"/>
    <lineage>
        <taxon>Viruses</taxon>
        <taxon>Duplodnaviria</taxon>
        <taxon>Heunggongvirae</taxon>
        <taxon>Uroviricota</taxon>
        <taxon>Caudoviricetes</taxon>
        <taxon>Stephanstirmvirinae</taxon>
        <taxon>Phapecoctavirus</taxon>
        <taxon>Phapecoctavirus ESCO13</taxon>
    </lineage>
</organism>
<proteinExistence type="predicted"/>